<protein>
    <submittedName>
        <fullName evidence="2">Uncharacterized protein</fullName>
    </submittedName>
</protein>
<name>F7AMP5_CIOIN</name>
<reference evidence="2" key="2">
    <citation type="submission" date="2025-08" db="UniProtKB">
        <authorList>
            <consortium name="Ensembl"/>
        </authorList>
    </citation>
    <scope>IDENTIFICATION</scope>
</reference>
<dbReference type="HOGENOM" id="CLU_2653777_0_0_1"/>
<organism evidence="2 3">
    <name type="scientific">Ciona intestinalis</name>
    <name type="common">Transparent sea squirt</name>
    <name type="synonym">Ascidia intestinalis</name>
    <dbReference type="NCBI Taxonomy" id="7719"/>
    <lineage>
        <taxon>Eukaryota</taxon>
        <taxon>Metazoa</taxon>
        <taxon>Chordata</taxon>
        <taxon>Tunicata</taxon>
        <taxon>Ascidiacea</taxon>
        <taxon>Phlebobranchia</taxon>
        <taxon>Cionidae</taxon>
        <taxon>Ciona</taxon>
    </lineage>
</organism>
<feature type="compositionally biased region" description="Basic and acidic residues" evidence="1">
    <location>
        <begin position="66"/>
        <end position="76"/>
    </location>
</feature>
<evidence type="ECO:0000313" key="3">
    <source>
        <dbReference type="Proteomes" id="UP000008144"/>
    </source>
</evidence>
<dbReference type="AlphaFoldDB" id="F7AMP5"/>
<proteinExistence type="predicted"/>
<sequence>MALVTVQRDSSASNSPASSCEELNEMNDEELNDETFHEDVEDKDELQEIISPTRSSNAKKLKRQGKHDTLARRCLP</sequence>
<dbReference type="Ensembl" id="ENSCINT00000003517.3">
    <property type="protein sequence ID" value="ENSCINP00000003517.3"/>
    <property type="gene ID" value="ENSCING00000024586.1"/>
</dbReference>
<reference evidence="3" key="1">
    <citation type="journal article" date="2002" name="Science">
        <title>The draft genome of Ciona intestinalis: insights into chordate and vertebrate origins.</title>
        <authorList>
            <person name="Dehal P."/>
            <person name="Satou Y."/>
            <person name="Campbell R.K."/>
            <person name="Chapman J."/>
            <person name="Degnan B."/>
            <person name="De Tomaso A."/>
            <person name="Davidson B."/>
            <person name="Di Gregorio A."/>
            <person name="Gelpke M."/>
            <person name="Goodstein D.M."/>
            <person name="Harafuji N."/>
            <person name="Hastings K.E."/>
            <person name="Ho I."/>
            <person name="Hotta K."/>
            <person name="Huang W."/>
            <person name="Kawashima T."/>
            <person name="Lemaire P."/>
            <person name="Martinez D."/>
            <person name="Meinertzhagen I.A."/>
            <person name="Necula S."/>
            <person name="Nonaka M."/>
            <person name="Putnam N."/>
            <person name="Rash S."/>
            <person name="Saiga H."/>
            <person name="Satake M."/>
            <person name="Terry A."/>
            <person name="Yamada L."/>
            <person name="Wang H.G."/>
            <person name="Awazu S."/>
            <person name="Azumi K."/>
            <person name="Boore J."/>
            <person name="Branno M."/>
            <person name="Chin-Bow S."/>
            <person name="DeSantis R."/>
            <person name="Doyle S."/>
            <person name="Francino P."/>
            <person name="Keys D.N."/>
            <person name="Haga S."/>
            <person name="Hayashi H."/>
            <person name="Hino K."/>
            <person name="Imai K.S."/>
            <person name="Inaba K."/>
            <person name="Kano S."/>
            <person name="Kobayashi K."/>
            <person name="Kobayashi M."/>
            <person name="Lee B.I."/>
            <person name="Makabe K.W."/>
            <person name="Manohar C."/>
            <person name="Matassi G."/>
            <person name="Medina M."/>
            <person name="Mochizuki Y."/>
            <person name="Mount S."/>
            <person name="Morishita T."/>
            <person name="Miura S."/>
            <person name="Nakayama A."/>
            <person name="Nishizaka S."/>
            <person name="Nomoto H."/>
            <person name="Ohta F."/>
            <person name="Oishi K."/>
            <person name="Rigoutsos I."/>
            <person name="Sano M."/>
            <person name="Sasaki A."/>
            <person name="Sasakura Y."/>
            <person name="Shoguchi E."/>
            <person name="Shin-i T."/>
            <person name="Spagnuolo A."/>
            <person name="Stainier D."/>
            <person name="Suzuki M.M."/>
            <person name="Tassy O."/>
            <person name="Takatori N."/>
            <person name="Tokuoka M."/>
            <person name="Yagi K."/>
            <person name="Yoshizaki F."/>
            <person name="Wada S."/>
            <person name="Zhang C."/>
            <person name="Hyatt P.D."/>
            <person name="Larimer F."/>
            <person name="Detter C."/>
            <person name="Doggett N."/>
            <person name="Glavina T."/>
            <person name="Hawkins T."/>
            <person name="Richardson P."/>
            <person name="Lucas S."/>
            <person name="Kohara Y."/>
            <person name="Levine M."/>
            <person name="Satoh N."/>
            <person name="Rokhsar D.S."/>
        </authorList>
    </citation>
    <scope>NUCLEOTIDE SEQUENCE [LARGE SCALE GENOMIC DNA]</scope>
</reference>
<keyword evidence="3" id="KW-1185">Reference proteome</keyword>
<feature type="region of interest" description="Disordered" evidence="1">
    <location>
        <begin position="47"/>
        <end position="76"/>
    </location>
</feature>
<reference evidence="2" key="3">
    <citation type="submission" date="2025-09" db="UniProtKB">
        <authorList>
            <consortium name="Ensembl"/>
        </authorList>
    </citation>
    <scope>IDENTIFICATION</scope>
</reference>
<dbReference type="Proteomes" id="UP000008144">
    <property type="component" value="Unassembled WGS sequence"/>
</dbReference>
<evidence type="ECO:0000256" key="1">
    <source>
        <dbReference type="SAM" id="MobiDB-lite"/>
    </source>
</evidence>
<dbReference type="InParanoid" id="F7AMP5"/>
<accession>F7AMP5</accession>
<evidence type="ECO:0000313" key="2">
    <source>
        <dbReference type="Ensembl" id="ENSCINP00000003517.3"/>
    </source>
</evidence>
<feature type="region of interest" description="Disordered" evidence="1">
    <location>
        <begin position="1"/>
        <end position="24"/>
    </location>
</feature>
<feature type="compositionally biased region" description="Low complexity" evidence="1">
    <location>
        <begin position="10"/>
        <end position="21"/>
    </location>
</feature>